<dbReference type="EMBL" id="JACEFF010000368">
    <property type="protein sequence ID" value="KAH9638883.1"/>
    <property type="molecule type" value="Genomic_DNA"/>
</dbReference>
<sequence length="104" mass="11353">MKNIEINVSVCIPVAARGGAHEAGAMRDHSGEHPRRWRRDPPYAALPGLRGDKLHCLRARQPTHWQGDQPPPTRLLSAAAFSLYSVDPCFADPSGRVLGADPVH</sequence>
<accession>A0A922SJ16</accession>
<organism evidence="2 3">
    <name type="scientific">Spodoptera exigua</name>
    <name type="common">Beet armyworm</name>
    <name type="synonym">Noctua fulgens</name>
    <dbReference type="NCBI Taxonomy" id="7107"/>
    <lineage>
        <taxon>Eukaryota</taxon>
        <taxon>Metazoa</taxon>
        <taxon>Ecdysozoa</taxon>
        <taxon>Arthropoda</taxon>
        <taxon>Hexapoda</taxon>
        <taxon>Insecta</taxon>
        <taxon>Pterygota</taxon>
        <taxon>Neoptera</taxon>
        <taxon>Endopterygota</taxon>
        <taxon>Lepidoptera</taxon>
        <taxon>Glossata</taxon>
        <taxon>Ditrysia</taxon>
        <taxon>Noctuoidea</taxon>
        <taxon>Noctuidae</taxon>
        <taxon>Amphipyrinae</taxon>
        <taxon>Spodoptera</taxon>
    </lineage>
</organism>
<protein>
    <submittedName>
        <fullName evidence="2">Uncharacterized protein</fullName>
    </submittedName>
</protein>
<comment type="caution">
    <text evidence="2">The sequence shown here is derived from an EMBL/GenBank/DDBJ whole genome shotgun (WGS) entry which is preliminary data.</text>
</comment>
<dbReference type="Proteomes" id="UP000814243">
    <property type="component" value="Unassembled WGS sequence"/>
</dbReference>
<reference evidence="2" key="1">
    <citation type="journal article" date="2021" name="G3 (Bethesda)">
        <title>Genome and transcriptome analysis of the beet armyworm Spodoptera exigua reveals targets for pest control. .</title>
        <authorList>
            <person name="Simon S."/>
            <person name="Breeschoten T."/>
            <person name="Jansen H.J."/>
            <person name="Dirks R.P."/>
            <person name="Schranz M.E."/>
            <person name="Ros V.I.D."/>
        </authorList>
    </citation>
    <scope>NUCLEOTIDE SEQUENCE</scope>
    <source>
        <strain evidence="2">TB_SE_WUR_2020</strain>
    </source>
</reference>
<evidence type="ECO:0000256" key="1">
    <source>
        <dbReference type="SAM" id="MobiDB-lite"/>
    </source>
</evidence>
<proteinExistence type="predicted"/>
<dbReference type="AlphaFoldDB" id="A0A922SJ16"/>
<feature type="region of interest" description="Disordered" evidence="1">
    <location>
        <begin position="19"/>
        <end position="42"/>
    </location>
</feature>
<evidence type="ECO:0000313" key="2">
    <source>
        <dbReference type="EMBL" id="KAH9638883.1"/>
    </source>
</evidence>
<evidence type="ECO:0000313" key="3">
    <source>
        <dbReference type="Proteomes" id="UP000814243"/>
    </source>
</evidence>
<gene>
    <name evidence="2" type="ORF">HF086_012836</name>
</gene>
<feature type="compositionally biased region" description="Basic and acidic residues" evidence="1">
    <location>
        <begin position="24"/>
        <end position="34"/>
    </location>
</feature>
<name>A0A922SJ16_SPOEX</name>